<dbReference type="InterPro" id="IPR047217">
    <property type="entry name" value="S49_SppA_67K_type_N"/>
</dbReference>
<dbReference type="Gene3D" id="6.20.330.10">
    <property type="match status" value="1"/>
</dbReference>
<evidence type="ECO:0000313" key="10">
    <source>
        <dbReference type="EMBL" id="EEX50246.1"/>
    </source>
</evidence>
<feature type="domain" description="Peptidase S49" evidence="9">
    <location>
        <begin position="393"/>
        <end position="536"/>
    </location>
</feature>
<dbReference type="STRING" id="667128.HMPREF0621_1317"/>
<keyword evidence="11" id="KW-1185">Reference proteome</keyword>
<evidence type="ECO:0000256" key="8">
    <source>
        <dbReference type="SAM" id="Phobius"/>
    </source>
</evidence>
<evidence type="ECO:0000256" key="3">
    <source>
        <dbReference type="ARBA" id="ARBA00022670"/>
    </source>
</evidence>
<feature type="active site" description="Nucleophile" evidence="7">
    <location>
        <position position="410"/>
    </location>
</feature>
<dbReference type="NCBIfam" id="TIGR00705">
    <property type="entry name" value="SppA_67K"/>
    <property type="match status" value="1"/>
</dbReference>
<evidence type="ECO:0000256" key="5">
    <source>
        <dbReference type="ARBA" id="ARBA00022825"/>
    </source>
</evidence>
<evidence type="ECO:0000256" key="2">
    <source>
        <dbReference type="ARBA" id="ARBA00008683"/>
    </source>
</evidence>
<dbReference type="EMBL" id="ACZR01000013">
    <property type="protein sequence ID" value="EEX50246.1"/>
    <property type="molecule type" value="Genomic_DNA"/>
</dbReference>
<dbReference type="InterPro" id="IPR004635">
    <property type="entry name" value="Pept_S49_SppA"/>
</dbReference>
<dbReference type="GO" id="GO:0006465">
    <property type="term" value="P:signal peptide processing"/>
    <property type="evidence" value="ECO:0007669"/>
    <property type="project" value="InterPro"/>
</dbReference>
<name>C9PQD5_9PAST</name>
<dbReference type="SUPFAM" id="SSF52096">
    <property type="entry name" value="ClpP/crotonase"/>
    <property type="match status" value="2"/>
</dbReference>
<dbReference type="EC" id="3.4.-.-" evidence="10"/>
<dbReference type="HOGENOM" id="CLU_008856_1_1_6"/>
<dbReference type="Gene3D" id="3.90.226.10">
    <property type="entry name" value="2-enoyl-CoA Hydratase, Chain A, domain 1"/>
    <property type="match status" value="3"/>
</dbReference>
<dbReference type="AlphaFoldDB" id="C9PQD5"/>
<organism evidence="10 11">
    <name type="scientific">Pasteurella dagmatis ATCC 43325</name>
    <dbReference type="NCBI Taxonomy" id="667128"/>
    <lineage>
        <taxon>Bacteria</taxon>
        <taxon>Pseudomonadati</taxon>
        <taxon>Pseudomonadota</taxon>
        <taxon>Gammaproteobacteria</taxon>
        <taxon>Pasteurellales</taxon>
        <taxon>Pasteurellaceae</taxon>
        <taxon>Pasteurella</taxon>
    </lineage>
</organism>
<proteinExistence type="inferred from homology"/>
<evidence type="ECO:0000256" key="6">
    <source>
        <dbReference type="ARBA" id="ARBA00023136"/>
    </source>
</evidence>
<dbReference type="Pfam" id="PF01343">
    <property type="entry name" value="Peptidase_S49"/>
    <property type="match status" value="2"/>
</dbReference>
<dbReference type="InterPro" id="IPR002142">
    <property type="entry name" value="Peptidase_S49"/>
</dbReference>
<dbReference type="PIRSF" id="PIRSF001217">
    <property type="entry name" value="Protease_4_SppA"/>
    <property type="match status" value="1"/>
</dbReference>
<feature type="domain" description="Peptidase S49" evidence="9">
    <location>
        <begin position="139"/>
        <end position="289"/>
    </location>
</feature>
<dbReference type="CDD" id="cd07018">
    <property type="entry name" value="S49_SppA_67K_type"/>
    <property type="match status" value="1"/>
</dbReference>
<dbReference type="NCBIfam" id="TIGR00706">
    <property type="entry name" value="SppA_dom"/>
    <property type="match status" value="1"/>
</dbReference>
<sequence>MNPILVVIRFVWRAINFIRDLIMNLVFLTFVLLLALSIGLFISGDSKKAHGPLVGDQGALYLNLDGYLADNREEPSWENALKEFNDQHIPRQISTFDVVYAITNAEKDERIKGLVFDLNFFEGGDLPALEYIGRAISDFKRSKKPVIVFADNYNQKQYLLASYADQIYLNPVGKVSILGMKQQNLYFKSMLNMLDVTTNVFRVGTYKSAVEPLLRDDMSEAAKEDMKSWLNQMWTNYVSIVADNRQIEPRAVLPDAKTYVEELRVLKGDSSAYTKQRGLITEFADRLTVEDKLIEIFGQTELGELKMVEFDRYLADLPDRMTSSDKHKIAVVNVEGAIIDGESFEDDVGGDTIARLLRQAKDDESVKAVVLRVNSPGGSAFASEIIRQEVTHLQKAGKPVIVSMGGMAASGGYWISSTADYIVADKNTITGSIGIFAVLPSFEKTIKKAGVSADGVSTSPLSELSLFSPLSNELNDVFQLEIEHGYDKFISLVAEGRALDKADVEKVAQGKIWLGQEALKHNLVDQIGTFDDAVDIAIISVNDLLEPDERIKDFGIEWMVEKDSSWWNMLIGDFKHSTQSLVKNTLIDFLGLPKEYQQVKKQLGILNSINDPKGQYLYCLNCSNVK</sequence>
<dbReference type="InterPro" id="IPR047272">
    <property type="entry name" value="S49_SppA_C"/>
</dbReference>
<evidence type="ECO:0000256" key="1">
    <source>
        <dbReference type="ARBA" id="ARBA00004370"/>
    </source>
</evidence>
<comment type="subcellular location">
    <subcellularLocation>
        <location evidence="1">Membrane</location>
    </subcellularLocation>
</comment>
<keyword evidence="4 10" id="KW-0378">Hydrolase</keyword>
<dbReference type="OrthoDB" id="9764363at2"/>
<dbReference type="InterPro" id="IPR004634">
    <property type="entry name" value="Pept_S49_pIV"/>
</dbReference>
<comment type="similarity">
    <text evidence="2">Belongs to the peptidase S49 family.</text>
</comment>
<dbReference type="PANTHER" id="PTHR33209:SF1">
    <property type="entry name" value="PEPTIDASE S49 DOMAIN-CONTAINING PROTEIN"/>
    <property type="match status" value="1"/>
</dbReference>
<evidence type="ECO:0000256" key="7">
    <source>
        <dbReference type="PIRSR" id="PIRSR001217-1"/>
    </source>
</evidence>
<dbReference type="InterPro" id="IPR029045">
    <property type="entry name" value="ClpP/crotonase-like_dom_sf"/>
</dbReference>
<comment type="caution">
    <text evidence="10">The sequence shown here is derived from an EMBL/GenBank/DDBJ whole genome shotgun (WGS) entry which is preliminary data.</text>
</comment>
<feature type="transmembrane region" description="Helical" evidence="8">
    <location>
        <begin position="21"/>
        <end position="42"/>
    </location>
</feature>
<protein>
    <submittedName>
        <fullName evidence="10">Signal peptide peptidase SppA, 67K type</fullName>
        <ecNumber evidence="10">3.4.-.-</ecNumber>
    </submittedName>
</protein>
<gene>
    <name evidence="10" type="primary">sppA</name>
    <name evidence="10" type="ORF">HMPREF0621_1317</name>
</gene>
<keyword evidence="8" id="KW-0812">Transmembrane</keyword>
<keyword evidence="3" id="KW-0645">Protease</keyword>
<keyword evidence="5" id="KW-0720">Serine protease</keyword>
<dbReference type="RefSeq" id="WP_005762084.1">
    <property type="nucleotide sequence ID" value="NZ_GG704810.1"/>
</dbReference>
<dbReference type="Proteomes" id="UP000005519">
    <property type="component" value="Unassembled WGS sequence"/>
</dbReference>
<evidence type="ECO:0000259" key="9">
    <source>
        <dbReference type="Pfam" id="PF01343"/>
    </source>
</evidence>
<dbReference type="GO" id="GO:0008236">
    <property type="term" value="F:serine-type peptidase activity"/>
    <property type="evidence" value="ECO:0007669"/>
    <property type="project" value="UniProtKB-KW"/>
</dbReference>
<dbReference type="CDD" id="cd07023">
    <property type="entry name" value="S49_Sppa_N_C"/>
    <property type="match status" value="1"/>
</dbReference>
<dbReference type="PANTHER" id="PTHR33209">
    <property type="entry name" value="PROTEASE 4"/>
    <property type="match status" value="1"/>
</dbReference>
<keyword evidence="8" id="KW-1133">Transmembrane helix</keyword>
<dbReference type="GO" id="GO:0016020">
    <property type="term" value="C:membrane"/>
    <property type="evidence" value="ECO:0007669"/>
    <property type="project" value="UniProtKB-SubCell"/>
</dbReference>
<keyword evidence="6 8" id="KW-0472">Membrane</keyword>
<evidence type="ECO:0000256" key="4">
    <source>
        <dbReference type="ARBA" id="ARBA00022801"/>
    </source>
</evidence>
<feature type="active site" description="Proton donor/acceptor" evidence="7">
    <location>
        <position position="207"/>
    </location>
</feature>
<reference evidence="10 11" key="1">
    <citation type="submission" date="2009-10" db="EMBL/GenBank/DDBJ databases">
        <authorList>
            <person name="Muzny D."/>
            <person name="Qin X."/>
            <person name="Deng J."/>
            <person name="Jiang H."/>
            <person name="Liu Y."/>
            <person name="Qu J."/>
            <person name="Song X.-Z."/>
            <person name="Zhang L."/>
            <person name="Thornton R."/>
            <person name="Coyle M."/>
            <person name="Francisco L."/>
            <person name="Jackson L."/>
            <person name="Javaid M."/>
            <person name="Korchina V."/>
            <person name="Kovar C."/>
            <person name="Mata R."/>
            <person name="Mathew T."/>
            <person name="Ngo R."/>
            <person name="Nguyen L."/>
            <person name="Nguyen N."/>
            <person name="Okwuonu G."/>
            <person name="Ongeri F."/>
            <person name="Pham C."/>
            <person name="Simmons D."/>
            <person name="Wilczek-Boney K."/>
            <person name="Hale W."/>
            <person name="Jakkamsetti A."/>
            <person name="Pham P."/>
            <person name="Ruth R."/>
            <person name="San Lucas F."/>
            <person name="Warren J."/>
            <person name="Zhang J."/>
            <person name="Zhao Z."/>
            <person name="Zhou C."/>
            <person name="Zhu D."/>
            <person name="Lee S."/>
            <person name="Bess C."/>
            <person name="Blankenburg K."/>
            <person name="Forbes L."/>
            <person name="Fu Q."/>
            <person name="Gubbala S."/>
            <person name="Hirani K."/>
            <person name="Jayaseelan J.C."/>
            <person name="Lara F."/>
            <person name="Munidasa M."/>
            <person name="Palculict T."/>
            <person name="Patil S."/>
            <person name="Pu L.-L."/>
            <person name="Saada N."/>
            <person name="Tang L."/>
            <person name="Weissenberger G."/>
            <person name="Zhu Y."/>
            <person name="Hemphill L."/>
            <person name="Shang Y."/>
            <person name="Youmans B."/>
            <person name="Ayvaz T."/>
            <person name="Ross M."/>
            <person name="Santibanez J."/>
            <person name="Aqrawi P."/>
            <person name="Gross S."/>
            <person name="Joshi V."/>
            <person name="Fowler G."/>
            <person name="Nazareth L."/>
            <person name="Reid J."/>
            <person name="Worley K."/>
            <person name="Petrosino J."/>
            <person name="Highlander S."/>
            <person name="Gibbs R."/>
        </authorList>
    </citation>
    <scope>NUCLEOTIDE SEQUENCE [LARGE SCALE GENOMIC DNA]</scope>
    <source>
        <strain evidence="10 11">ATCC 43325</strain>
    </source>
</reference>
<evidence type="ECO:0000313" key="11">
    <source>
        <dbReference type="Proteomes" id="UP000005519"/>
    </source>
</evidence>
<accession>C9PQD5</accession>